<dbReference type="EMBL" id="KU935715">
    <property type="protein sequence ID" value="AND75176.1"/>
    <property type="molecule type" value="Genomic_DNA"/>
</dbReference>
<keyword evidence="2" id="KW-1185">Reference proteome</keyword>
<gene>
    <name evidence="1" type="ORF">ME3_15</name>
</gene>
<evidence type="ECO:0000313" key="1">
    <source>
        <dbReference type="EMBL" id="AND75176.1"/>
    </source>
</evidence>
<protein>
    <submittedName>
        <fullName evidence="1">Uncharacterized protein</fullName>
    </submittedName>
</protein>
<proteinExistence type="predicted"/>
<organism evidence="1 2">
    <name type="scientific">Acinetobacter phage vB_AbaM_ME3</name>
    <dbReference type="NCBI Taxonomy" id="1837876"/>
    <lineage>
        <taxon>Viruses</taxon>
        <taxon>Duplodnaviria</taxon>
        <taxon>Heunggongvirae</taxon>
        <taxon>Uroviricota</taxon>
        <taxon>Caudoviricetes</taxon>
        <taxon>Metrivirus</taxon>
        <taxon>Metrivirus ME3</taxon>
    </lineage>
</organism>
<reference evidence="2" key="1">
    <citation type="submission" date="2016-03" db="EMBL/GenBank/DDBJ databases">
        <title>Characterization of Acinetobacter baumannii phage vB_AbaM_ME3.</title>
        <authorList>
            <person name="Buttimer C.T.H."/>
            <person name="Elbreki M."/>
            <person name="Coffey A."/>
        </authorList>
    </citation>
    <scope>NUCLEOTIDE SEQUENCE [LARGE SCALE GENOMIC DNA]</scope>
</reference>
<accession>A0A172PZZ6</accession>
<dbReference type="Proteomes" id="UP000225947">
    <property type="component" value="Segment"/>
</dbReference>
<name>A0A172PZZ6_9CAUD</name>
<evidence type="ECO:0000313" key="2">
    <source>
        <dbReference type="Proteomes" id="UP000225947"/>
    </source>
</evidence>
<sequence>MIILDESPLALGYFDTVLGGIKEVNNIKFNLNPFETKLFTLYIYGSSLEVGNSIALSTAVRELVSQIRIKVSIEGSLFETKYWTNIDSTTVMATAEPIKVLVEVTNTRYTELNSSIIFSLSHFKGEYLQAISYYGALDTTPNGYKVLKVNPEIFKDRMITIIPTPDNSGTTYLAYSHGNSLIILDNGTAIPYNPVESIIIDNKEAIVSGPGYYKWDTGEFIQWEDM</sequence>